<proteinExistence type="predicted"/>
<evidence type="ECO:0000256" key="2">
    <source>
        <dbReference type="SAM" id="MobiDB-lite"/>
    </source>
</evidence>
<feature type="coiled-coil region" evidence="1">
    <location>
        <begin position="177"/>
        <end position="240"/>
    </location>
</feature>
<reference evidence="4 5" key="1">
    <citation type="submission" date="2019-02" db="EMBL/GenBank/DDBJ databases">
        <title>Deep-cultivation of Planctomycetes and their phenomic and genomic characterization uncovers novel biology.</title>
        <authorList>
            <person name="Wiegand S."/>
            <person name="Jogler M."/>
            <person name="Boedeker C."/>
            <person name="Pinto D."/>
            <person name="Vollmers J."/>
            <person name="Rivas-Marin E."/>
            <person name="Kohn T."/>
            <person name="Peeters S.H."/>
            <person name="Heuer A."/>
            <person name="Rast P."/>
            <person name="Oberbeckmann S."/>
            <person name="Bunk B."/>
            <person name="Jeske O."/>
            <person name="Meyerdierks A."/>
            <person name="Storesund J.E."/>
            <person name="Kallscheuer N."/>
            <person name="Luecker S."/>
            <person name="Lage O.M."/>
            <person name="Pohl T."/>
            <person name="Merkel B.J."/>
            <person name="Hornburger P."/>
            <person name="Mueller R.-W."/>
            <person name="Bruemmer F."/>
            <person name="Labrenz M."/>
            <person name="Spormann A.M."/>
            <person name="Op den Camp H."/>
            <person name="Overmann J."/>
            <person name="Amann R."/>
            <person name="Jetten M.S.M."/>
            <person name="Mascher T."/>
            <person name="Medema M.H."/>
            <person name="Devos D.P."/>
            <person name="Kaster A.-K."/>
            <person name="Ovreas L."/>
            <person name="Rohde M."/>
            <person name="Galperin M.Y."/>
            <person name="Jogler C."/>
        </authorList>
    </citation>
    <scope>NUCLEOTIDE SEQUENCE [LARGE SCALE GENOMIC DNA]</scope>
    <source>
        <strain evidence="4 5">KS4</strain>
    </source>
</reference>
<feature type="compositionally biased region" description="Polar residues" evidence="2">
    <location>
        <begin position="549"/>
        <end position="561"/>
    </location>
</feature>
<organism evidence="4 5">
    <name type="scientific">Poriferisphaera corsica</name>
    <dbReference type="NCBI Taxonomy" id="2528020"/>
    <lineage>
        <taxon>Bacteria</taxon>
        <taxon>Pseudomonadati</taxon>
        <taxon>Planctomycetota</taxon>
        <taxon>Phycisphaerae</taxon>
        <taxon>Phycisphaerales</taxon>
        <taxon>Phycisphaeraceae</taxon>
        <taxon>Poriferisphaera</taxon>
    </lineage>
</organism>
<protein>
    <submittedName>
        <fullName evidence="4">Chromosome partition protein Smc</fullName>
    </submittedName>
</protein>
<evidence type="ECO:0000256" key="1">
    <source>
        <dbReference type="SAM" id="Coils"/>
    </source>
</evidence>
<name>A0A517YUS0_9BACT</name>
<gene>
    <name evidence="4" type="primary">smc_3</name>
    <name evidence="4" type="ORF">KS4_20640</name>
</gene>
<dbReference type="AlphaFoldDB" id="A0A517YUS0"/>
<keyword evidence="3" id="KW-1133">Transmembrane helix</keyword>
<evidence type="ECO:0000256" key="3">
    <source>
        <dbReference type="SAM" id="Phobius"/>
    </source>
</evidence>
<dbReference type="InterPro" id="IPR050445">
    <property type="entry name" value="Bact_polysacc_biosynth/exp"/>
</dbReference>
<dbReference type="EMBL" id="CP036425">
    <property type="protein sequence ID" value="QDU34003.1"/>
    <property type="molecule type" value="Genomic_DNA"/>
</dbReference>
<feature type="transmembrane region" description="Helical" evidence="3">
    <location>
        <begin position="494"/>
        <end position="517"/>
    </location>
</feature>
<evidence type="ECO:0000313" key="5">
    <source>
        <dbReference type="Proteomes" id="UP000317369"/>
    </source>
</evidence>
<dbReference type="KEGG" id="pcor:KS4_20640"/>
<accession>A0A517YUS0</accession>
<keyword evidence="5" id="KW-1185">Reference proteome</keyword>
<dbReference type="RefSeq" id="WP_145077505.1">
    <property type="nucleotide sequence ID" value="NZ_CP036425.1"/>
</dbReference>
<feature type="transmembrane region" description="Helical" evidence="3">
    <location>
        <begin position="430"/>
        <end position="451"/>
    </location>
</feature>
<dbReference type="PANTHER" id="PTHR32309:SF31">
    <property type="entry name" value="CAPSULAR EXOPOLYSACCHARIDE FAMILY"/>
    <property type="match status" value="1"/>
</dbReference>
<keyword evidence="3" id="KW-0472">Membrane</keyword>
<dbReference type="OrthoDB" id="9758283at2"/>
<dbReference type="PANTHER" id="PTHR32309">
    <property type="entry name" value="TYROSINE-PROTEIN KINASE"/>
    <property type="match status" value="1"/>
</dbReference>
<sequence length="568" mass="64660">MNERQEQSNTILEAWDILLQYRWRFILPAFIIMSGVLVVGFVIPRKYKAIAQFERRTDMVMTEIGTKGATRSFQDPKSILTEELKGQPAIDELFKSIDPKLPKLGIPNSSSDMSMLRGNVIKKVNVRWDISTNTIDRVRVDYVDNNPQLATLVVNTLIENYIKRSREIMNGRLNQTAQFFKDEVAGNRKKIEEYENNVLEFEIKYSELLPENPNNIQTKITTLQETLTELISEREAARALTKALKQSIDTEPEIIPSTILGQNPEYTQLLDKQRKLRDQYTEFTSTLKMKSRHPDMIALKTELAAIKEQLNTTPSEIVIERQTQNNPKLSELEIRLTTAQGEYEALAGHTAAMEDQLKGLQLEANKIYEVRSAYRKLQRQVIETERQITFWEDNLRRVEMALAAESGNKGIQLMFLKPASIVSKPVSPNWLQLIIAAVGMGIFCGALNVFVSHRTNDSFNDGEQASSFCDLQLFGAVSEIISTQQRKVRKIRNIILYPTNAIIMGSILLSLSTLLYLDLEKPDLFKDLMHQANQYTAPQKAIADDSKRLNGQSNVQATTHDLTGDTKE</sequence>
<keyword evidence="1" id="KW-0175">Coiled coil</keyword>
<feature type="region of interest" description="Disordered" evidence="2">
    <location>
        <begin position="546"/>
        <end position="568"/>
    </location>
</feature>
<feature type="transmembrane region" description="Helical" evidence="3">
    <location>
        <begin position="21"/>
        <end position="43"/>
    </location>
</feature>
<dbReference type="Proteomes" id="UP000317369">
    <property type="component" value="Chromosome"/>
</dbReference>
<keyword evidence="3" id="KW-0812">Transmembrane</keyword>
<evidence type="ECO:0000313" key="4">
    <source>
        <dbReference type="EMBL" id="QDU34003.1"/>
    </source>
</evidence>